<evidence type="ECO:0000259" key="4">
    <source>
        <dbReference type="Pfam" id="PF01764"/>
    </source>
</evidence>
<evidence type="ECO:0000256" key="1">
    <source>
        <dbReference type="ARBA" id="ARBA00043996"/>
    </source>
</evidence>
<gene>
    <name evidence="5" type="ORF">NEOLI_003358</name>
</gene>
<dbReference type="PANTHER" id="PTHR45856:SF24">
    <property type="entry name" value="FUNGAL LIPASE-LIKE DOMAIN-CONTAINING PROTEIN"/>
    <property type="match status" value="1"/>
</dbReference>
<evidence type="ECO:0000313" key="6">
    <source>
        <dbReference type="Proteomes" id="UP000186594"/>
    </source>
</evidence>
<organism evidence="5 6">
    <name type="scientific">Neolecta irregularis (strain DAH-3)</name>
    <dbReference type="NCBI Taxonomy" id="1198029"/>
    <lineage>
        <taxon>Eukaryota</taxon>
        <taxon>Fungi</taxon>
        <taxon>Dikarya</taxon>
        <taxon>Ascomycota</taxon>
        <taxon>Taphrinomycotina</taxon>
        <taxon>Neolectales</taxon>
        <taxon>Neolectaceae</taxon>
        <taxon>Neolecta</taxon>
    </lineage>
</organism>
<dbReference type="STRING" id="1198029.A0A1U7LN16"/>
<dbReference type="Proteomes" id="UP000186594">
    <property type="component" value="Unassembled WGS sequence"/>
</dbReference>
<dbReference type="OrthoDB" id="426718at2759"/>
<dbReference type="EMBL" id="LXFE01001034">
    <property type="protein sequence ID" value="OLL24018.1"/>
    <property type="molecule type" value="Genomic_DNA"/>
</dbReference>
<proteinExistence type="inferred from homology"/>
<dbReference type="PANTHER" id="PTHR45856">
    <property type="entry name" value="ALPHA/BETA-HYDROLASES SUPERFAMILY PROTEIN"/>
    <property type="match status" value="1"/>
</dbReference>
<sequence>MLTATAAHRSTAETKDSAKFNIDVARWLLLVSGIMYERDTNKALEATKAYYESQDDHSLSFAGLRTQEDIKNFVRSKQGDKDETFSMVSSNGNYHFRPESRIEQQTRIWDVHFRPISHMKRLYSPFAGIWWNSGQDPFIIVAFKGTTPVDYSEFLVDASFQKTDASAFLWGNCHQGDAYDSSLHGGGNEESPYGSLIQAIRIKAKELHAAIKEKYPYIKIPVYVTGHSLGAAMASLFYARLLKAPHDLGPLVDIRQAYVYGCPAVGDVEFAQGFASEINSSYSNHFGLWRVIDDSDIVTRLPLNFSNPLSGRPSRNPFVKHGSLVDYCVIGNGVRVFGDGREPQVCWKMPRSANVFEMSDPTTAPLRNPFKGVINWAKKFIHGGNAMRVELACPKPISRDHFPTEYFRNLSKSENYFKFHDELFAK</sequence>
<dbReference type="GO" id="GO:0006629">
    <property type="term" value="P:lipid metabolic process"/>
    <property type="evidence" value="ECO:0007669"/>
    <property type="project" value="InterPro"/>
</dbReference>
<accession>A0A1U7LN16</accession>
<reference evidence="5 6" key="1">
    <citation type="submission" date="2016-04" db="EMBL/GenBank/DDBJ databases">
        <title>Evolutionary innovation and constraint leading to complex multicellularity in the Ascomycota.</title>
        <authorList>
            <person name="Cisse O."/>
            <person name="Nguyen A."/>
            <person name="Hewitt D.A."/>
            <person name="Jedd G."/>
            <person name="Stajich J.E."/>
        </authorList>
    </citation>
    <scope>NUCLEOTIDE SEQUENCE [LARGE SCALE GENOMIC DNA]</scope>
    <source>
        <strain evidence="5 6">DAH-3</strain>
    </source>
</reference>
<comment type="caution">
    <text evidence="5">The sequence shown here is derived from an EMBL/GenBank/DDBJ whole genome shotgun (WGS) entry which is preliminary data.</text>
</comment>
<comment type="catalytic activity">
    <reaction evidence="2">
        <text>a diacylglycerol + H2O = a monoacylglycerol + a fatty acid + H(+)</text>
        <dbReference type="Rhea" id="RHEA:32731"/>
        <dbReference type="ChEBI" id="CHEBI:15377"/>
        <dbReference type="ChEBI" id="CHEBI:15378"/>
        <dbReference type="ChEBI" id="CHEBI:17408"/>
        <dbReference type="ChEBI" id="CHEBI:18035"/>
        <dbReference type="ChEBI" id="CHEBI:28868"/>
    </reaction>
</comment>
<keyword evidence="6" id="KW-1185">Reference proteome</keyword>
<dbReference type="CDD" id="cd00519">
    <property type="entry name" value="Lipase_3"/>
    <property type="match status" value="1"/>
</dbReference>
<evidence type="ECO:0000256" key="3">
    <source>
        <dbReference type="ARBA" id="ARBA00048461"/>
    </source>
</evidence>
<dbReference type="SUPFAM" id="SSF53474">
    <property type="entry name" value="alpha/beta-Hydrolases"/>
    <property type="match status" value="1"/>
</dbReference>
<dbReference type="InterPro" id="IPR002921">
    <property type="entry name" value="Fungal_lipase-type"/>
</dbReference>
<name>A0A1U7LN16_NEOID</name>
<dbReference type="Gene3D" id="3.40.50.1820">
    <property type="entry name" value="alpha/beta hydrolase"/>
    <property type="match status" value="1"/>
</dbReference>
<protein>
    <submittedName>
        <fullName evidence="5">Phospholipase A1-II 1</fullName>
    </submittedName>
</protein>
<feature type="domain" description="Fungal lipase-type" evidence="4">
    <location>
        <begin position="141"/>
        <end position="304"/>
    </location>
</feature>
<dbReference type="Pfam" id="PF01764">
    <property type="entry name" value="Lipase_3"/>
    <property type="match status" value="1"/>
</dbReference>
<dbReference type="InterPro" id="IPR029058">
    <property type="entry name" value="AB_hydrolase_fold"/>
</dbReference>
<dbReference type="InterPro" id="IPR051218">
    <property type="entry name" value="Sec_MonoDiacylglyc_Lipase"/>
</dbReference>
<evidence type="ECO:0000256" key="2">
    <source>
        <dbReference type="ARBA" id="ARBA00047591"/>
    </source>
</evidence>
<comment type="catalytic activity">
    <reaction evidence="3">
        <text>a monoacylglycerol + H2O = glycerol + a fatty acid + H(+)</text>
        <dbReference type="Rhea" id="RHEA:15245"/>
        <dbReference type="ChEBI" id="CHEBI:15377"/>
        <dbReference type="ChEBI" id="CHEBI:15378"/>
        <dbReference type="ChEBI" id="CHEBI:17408"/>
        <dbReference type="ChEBI" id="CHEBI:17754"/>
        <dbReference type="ChEBI" id="CHEBI:28868"/>
    </reaction>
</comment>
<dbReference type="AlphaFoldDB" id="A0A1U7LN16"/>
<evidence type="ECO:0000313" key="5">
    <source>
        <dbReference type="EMBL" id="OLL24018.1"/>
    </source>
</evidence>
<comment type="similarity">
    <text evidence="1">Belongs to the AB hydrolase superfamily. Lipase family. Class 3 subfamily.</text>
</comment>